<sequence length="66" mass="7118">MDGDISRICQEGIKVSGVVAPSECNADVFDVALGQLDAFFDFAVLDAGAHGQDDRRCNHTGDYRNN</sequence>
<evidence type="ECO:0000313" key="1">
    <source>
        <dbReference type="EMBL" id="KKI98565.1"/>
    </source>
</evidence>
<keyword evidence="2" id="KW-1185">Reference proteome</keyword>
<comment type="caution">
    <text evidence="1">The sequence shown here is derived from an EMBL/GenBank/DDBJ whole genome shotgun (WGS) entry which is preliminary data.</text>
</comment>
<proteinExistence type="predicted"/>
<dbReference type="Proteomes" id="UP000034681">
    <property type="component" value="Unassembled WGS sequence"/>
</dbReference>
<evidence type="ECO:0000313" key="2">
    <source>
        <dbReference type="Proteomes" id="UP000034681"/>
    </source>
</evidence>
<organism evidence="1 2">
    <name type="scientific">Prochlorothrix hollandica PCC 9006 = CALU 1027</name>
    <dbReference type="NCBI Taxonomy" id="317619"/>
    <lineage>
        <taxon>Bacteria</taxon>
        <taxon>Bacillati</taxon>
        <taxon>Cyanobacteriota</taxon>
        <taxon>Cyanophyceae</taxon>
        <taxon>Prochlorotrichales</taxon>
        <taxon>Prochlorotrichaceae</taxon>
        <taxon>Prochlorothrix</taxon>
    </lineage>
</organism>
<reference evidence="1" key="1">
    <citation type="submission" date="2012-04" db="EMBL/GenBank/DDBJ databases">
        <authorList>
            <person name="Borisov I.G."/>
            <person name="Ivanikova N.V."/>
            <person name="Pinevich A.V."/>
        </authorList>
    </citation>
    <scope>NUCLEOTIDE SEQUENCE [LARGE SCALE GENOMIC DNA]</scope>
    <source>
        <strain evidence="1">CALU 1027</strain>
    </source>
</reference>
<gene>
    <name evidence="1" type="ORF">PROH_16840</name>
</gene>
<name>A0A0M2PPS0_PROHO</name>
<protein>
    <submittedName>
        <fullName evidence="1">Uncharacterized protein</fullName>
    </submittedName>
</protein>
<dbReference type="AlphaFoldDB" id="A0A0M2PPS0"/>
<accession>A0A0M2PPS0</accession>
<dbReference type="EMBL" id="AJTX02000007">
    <property type="protein sequence ID" value="KKI98565.1"/>
    <property type="molecule type" value="Genomic_DNA"/>
</dbReference>